<reference evidence="2" key="1">
    <citation type="journal article" date="2019" name="Int. J. Syst. Evol. Microbiol.">
        <title>The Global Catalogue of Microorganisms (GCM) 10K type strain sequencing project: providing services to taxonomists for standard genome sequencing and annotation.</title>
        <authorList>
            <consortium name="The Broad Institute Genomics Platform"/>
            <consortium name="The Broad Institute Genome Sequencing Center for Infectious Disease"/>
            <person name="Wu L."/>
            <person name="Ma J."/>
        </authorList>
    </citation>
    <scope>NUCLEOTIDE SEQUENCE [LARGE SCALE GENOMIC DNA]</scope>
    <source>
        <strain evidence="2">JCM 17111</strain>
    </source>
</reference>
<proteinExistence type="predicted"/>
<keyword evidence="2" id="KW-1185">Reference proteome</keyword>
<dbReference type="RefSeq" id="WP_345003847.1">
    <property type="nucleotide sequence ID" value="NZ_BAABCY010000007.1"/>
</dbReference>
<dbReference type="Proteomes" id="UP001500954">
    <property type="component" value="Unassembled WGS sequence"/>
</dbReference>
<evidence type="ECO:0000313" key="2">
    <source>
        <dbReference type="Proteomes" id="UP001500954"/>
    </source>
</evidence>
<evidence type="ECO:0000313" key="1">
    <source>
        <dbReference type="EMBL" id="GAA3554043.1"/>
    </source>
</evidence>
<name>A0ABP6WPR8_9FLAO</name>
<gene>
    <name evidence="1" type="ORF">GCM10022395_01980</name>
</gene>
<comment type="caution">
    <text evidence="1">The sequence shown here is derived from an EMBL/GenBank/DDBJ whole genome shotgun (WGS) entry which is preliminary data.</text>
</comment>
<protein>
    <recommendedName>
        <fullName evidence="3">Restriction endonuclease type IV Mrr domain-containing protein</fullName>
    </recommendedName>
</protein>
<accession>A0ABP6WPR8</accession>
<sequence length="553" mass="65519">MNFIIREYISILKEDGELDSLLTDLFFEQGFTIKYKPEKGRQYGVDILAEKKEKGKTSELKIVTVKRGNINRNAWDGNSNAVKQSIEDIIDTYIPTHLTKREQKLPITITLSTNGNISQNLNLVWTSFKEKYAKKNITIDFLGIDDISSQINEEFLFDTLLDSENQALFRKTLAFVDLTDYHFHHYIKLLDNLLNAIPSKKRDLQKLLRLIKLLLDLMFKWSEDLRNLKSAVTLSHITLLKSYSYLLRDKKMDLKYVQEEYFKIYNLSRLIAVGYFNKVSDHYFVEQSIQRYSRNHFEYGLRSWEELGMISLLGHFEIQQYWVNLQSKNEEGQRIFLGSMSNVSKALITFIDENPSLNYPLYDDHLIEFNLAMQFLRMYQKDEFCLKWINKILISLHNQYRIKNLFPLFRQDYEKLVDIYFGKSEQKLESSMLFANIFDWCVILNSEDTYNKVVELINSLEEKISIQTWYPTSDTVDICLMENYSRKSGNVFSFKEIPSFQEYKKTLIELKEKFVKAEEFNPFASGLEVLHHISSFHFKELPLPYFAHRYVED</sequence>
<organism evidence="1 2">
    <name type="scientific">Snuella lapsa</name>
    <dbReference type="NCBI Taxonomy" id="870481"/>
    <lineage>
        <taxon>Bacteria</taxon>
        <taxon>Pseudomonadati</taxon>
        <taxon>Bacteroidota</taxon>
        <taxon>Flavobacteriia</taxon>
        <taxon>Flavobacteriales</taxon>
        <taxon>Flavobacteriaceae</taxon>
        <taxon>Snuella</taxon>
    </lineage>
</organism>
<evidence type="ECO:0008006" key="3">
    <source>
        <dbReference type="Google" id="ProtNLM"/>
    </source>
</evidence>
<dbReference type="EMBL" id="BAABCY010000007">
    <property type="protein sequence ID" value="GAA3554043.1"/>
    <property type="molecule type" value="Genomic_DNA"/>
</dbReference>